<sequence>MRHPKEAIMAVVGIAQSGRTFPPNAHAKRRGRHVLCKSPAIPAAAESGDGGAAASSSAAARAAIDAAATGWPSERSTSSFRWQASMVHVVFIGRRPTTSTTGRPRQSLPPLTLLLAAATWPAAVGDGPALGNYPSTLGYPSS</sequence>
<evidence type="ECO:0000313" key="3">
    <source>
        <dbReference type="WBParaSite" id="HPLM_0000509101-mRNA-1"/>
    </source>
</evidence>
<reference evidence="3" key="1">
    <citation type="submission" date="2017-02" db="UniProtKB">
        <authorList>
            <consortium name="WormBaseParasite"/>
        </authorList>
    </citation>
    <scope>IDENTIFICATION</scope>
</reference>
<gene>
    <name evidence="1" type="ORF">HPLM_LOCUS5083</name>
</gene>
<dbReference type="Proteomes" id="UP000268014">
    <property type="component" value="Unassembled WGS sequence"/>
</dbReference>
<dbReference type="WBParaSite" id="HPLM_0000509101-mRNA-1">
    <property type="protein sequence ID" value="HPLM_0000509101-mRNA-1"/>
    <property type="gene ID" value="HPLM_0000509101"/>
</dbReference>
<dbReference type="OMA" id="FRWQASM"/>
<organism evidence="3">
    <name type="scientific">Haemonchus placei</name>
    <name type="common">Barber's pole worm</name>
    <dbReference type="NCBI Taxonomy" id="6290"/>
    <lineage>
        <taxon>Eukaryota</taxon>
        <taxon>Metazoa</taxon>
        <taxon>Ecdysozoa</taxon>
        <taxon>Nematoda</taxon>
        <taxon>Chromadorea</taxon>
        <taxon>Rhabditida</taxon>
        <taxon>Rhabditina</taxon>
        <taxon>Rhabditomorpha</taxon>
        <taxon>Strongyloidea</taxon>
        <taxon>Trichostrongylidae</taxon>
        <taxon>Haemonchus</taxon>
    </lineage>
</organism>
<dbReference type="EMBL" id="UZAF01016287">
    <property type="protein sequence ID" value="VDO24845.1"/>
    <property type="molecule type" value="Genomic_DNA"/>
</dbReference>
<dbReference type="AlphaFoldDB" id="A0A0N4W574"/>
<accession>A0A0N4W574</accession>
<evidence type="ECO:0000313" key="1">
    <source>
        <dbReference type="EMBL" id="VDO24845.1"/>
    </source>
</evidence>
<reference evidence="1 2" key="2">
    <citation type="submission" date="2018-11" db="EMBL/GenBank/DDBJ databases">
        <authorList>
            <consortium name="Pathogen Informatics"/>
        </authorList>
    </citation>
    <scope>NUCLEOTIDE SEQUENCE [LARGE SCALE GENOMIC DNA]</scope>
    <source>
        <strain evidence="1 2">MHpl1</strain>
    </source>
</reference>
<protein>
    <submittedName>
        <fullName evidence="1 3">Uncharacterized protein</fullName>
    </submittedName>
</protein>
<evidence type="ECO:0000313" key="2">
    <source>
        <dbReference type="Proteomes" id="UP000268014"/>
    </source>
</evidence>
<name>A0A0N4W574_HAEPC</name>
<keyword evidence="2" id="KW-1185">Reference proteome</keyword>
<proteinExistence type="predicted"/>